<feature type="region of interest" description="Disordered" evidence="1">
    <location>
        <begin position="177"/>
        <end position="198"/>
    </location>
</feature>
<reference evidence="2" key="1">
    <citation type="submission" date="2016-07" db="EMBL/GenBank/DDBJ databases">
        <title>De novo transcriptome assembly of four accessions of the metal hyperaccumulator plant Noccaea caerulescens.</title>
        <authorList>
            <person name="Blande D."/>
            <person name="Halimaa P."/>
            <person name="Tervahauta A.I."/>
            <person name="Aarts M.G."/>
            <person name="Karenlampi S.O."/>
        </authorList>
    </citation>
    <scope>NUCLEOTIDE SEQUENCE</scope>
</reference>
<dbReference type="PANTHER" id="PTHR34222">
    <property type="entry name" value="GAG_PRE-INTEGRS DOMAIN-CONTAINING PROTEIN"/>
    <property type="match status" value="1"/>
</dbReference>
<organism evidence="2">
    <name type="scientific">Noccaea caerulescens</name>
    <name type="common">Alpine penny-cress</name>
    <name type="synonym">Thlaspi caerulescens</name>
    <dbReference type="NCBI Taxonomy" id="107243"/>
    <lineage>
        <taxon>Eukaryota</taxon>
        <taxon>Viridiplantae</taxon>
        <taxon>Streptophyta</taxon>
        <taxon>Embryophyta</taxon>
        <taxon>Tracheophyta</taxon>
        <taxon>Spermatophyta</taxon>
        <taxon>Magnoliopsida</taxon>
        <taxon>eudicotyledons</taxon>
        <taxon>Gunneridae</taxon>
        <taxon>Pentapetalae</taxon>
        <taxon>rosids</taxon>
        <taxon>malvids</taxon>
        <taxon>Brassicales</taxon>
        <taxon>Brassicaceae</taxon>
        <taxon>Coluteocarpeae</taxon>
        <taxon>Noccaea</taxon>
    </lineage>
</organism>
<name>A0A1J3JMY8_NOCCA</name>
<evidence type="ECO:0008006" key="3">
    <source>
        <dbReference type="Google" id="ProtNLM"/>
    </source>
</evidence>
<evidence type="ECO:0000256" key="1">
    <source>
        <dbReference type="SAM" id="MobiDB-lite"/>
    </source>
</evidence>
<gene>
    <name evidence="2" type="ORF">MP_TR25609_c0_g1_i1_g.74794</name>
</gene>
<sequence length="244" mass="27368">MNGTRLQQIKSELACCRQRGLAIETYYGKLMKIWDSMASHRPLRVCKCGKCVCDLGTIQKQDREEDKVHQFLFGLDDAVFLTMRSSLVSRVPVQPMEEVYNIVRQEEDLIRTGTKSQDEQPEVAAFAVQSKPRTTFRPDDKDKTTLCKHCHRYGHASETCFAVIGYPEWWGDRPKTRTMQGRGRGGAAGSGTGGGRVRGRGTTYVNAVHVPPVQQNTEHANYVITEKDRDGVNGLSDGLPCQYP</sequence>
<protein>
    <recommendedName>
        <fullName evidence="3">Retrotransposon gag domain-containing protein</fullName>
    </recommendedName>
</protein>
<proteinExistence type="predicted"/>
<dbReference type="AlphaFoldDB" id="A0A1J3JMY8"/>
<feature type="compositionally biased region" description="Gly residues" evidence="1">
    <location>
        <begin position="182"/>
        <end position="196"/>
    </location>
</feature>
<dbReference type="PANTHER" id="PTHR34222:SF28">
    <property type="entry name" value="CCHC-TYPE DOMAIN-CONTAINING PROTEIN"/>
    <property type="match status" value="1"/>
</dbReference>
<evidence type="ECO:0000313" key="2">
    <source>
        <dbReference type="EMBL" id="JAU93859.1"/>
    </source>
</evidence>
<accession>A0A1J3JMY8</accession>
<dbReference type="EMBL" id="GEVM01012079">
    <property type="protein sequence ID" value="JAU93859.1"/>
    <property type="molecule type" value="Transcribed_RNA"/>
</dbReference>